<evidence type="ECO:0000313" key="14">
    <source>
        <dbReference type="WBParaSite" id="SVE_0037900.1"/>
    </source>
</evidence>
<dbReference type="Pfam" id="PF00378">
    <property type="entry name" value="ECH_1"/>
    <property type="match status" value="1"/>
</dbReference>
<evidence type="ECO:0000256" key="3">
    <source>
        <dbReference type="ARBA" id="ARBA00005254"/>
    </source>
</evidence>
<dbReference type="GO" id="GO:0005739">
    <property type="term" value="C:mitochondrion"/>
    <property type="evidence" value="ECO:0007669"/>
    <property type="project" value="TreeGrafter"/>
</dbReference>
<dbReference type="InterPro" id="IPR001753">
    <property type="entry name" value="Enoyl-CoA_hydra/iso"/>
</dbReference>
<sequence>MTYSFIKIEKLPQFVTHLQLDRPQKFNALNIELWKEIGNVFKMLSEDEDTRVIVLSGNGKNFCSGIDLFEIQKFLNNSMTDDLDNARKSRKIRNKILELQSYFTLIEECLKPVIVVIHGLCIGAGIDLITACDIRFSTTDTVFSVKEVDIGMAADVGTLNRLPKIVGNEGWVKEICFTGRNFSSDEAFKNGLVNQVYDDKKICLMKALQLAEMIGEKSPVAVQGTKGILNYARDHTVKESLEYVANWNASQLNTNDLLESVTAFITKSGKPQYSKL</sequence>
<evidence type="ECO:0000256" key="6">
    <source>
        <dbReference type="ARBA" id="ARBA00023098"/>
    </source>
</evidence>
<dbReference type="PANTHER" id="PTHR43149:SF1">
    <property type="entry name" value="DELTA(3,5)-DELTA(2,4)-DIENOYL-COA ISOMERASE, MITOCHONDRIAL"/>
    <property type="match status" value="1"/>
</dbReference>
<reference evidence="14" key="2">
    <citation type="submission" date="2015-08" db="UniProtKB">
        <authorList>
            <consortium name="WormBaseParasite"/>
        </authorList>
    </citation>
    <scope>IDENTIFICATION</scope>
</reference>
<dbReference type="Gene3D" id="1.10.12.10">
    <property type="entry name" value="Lyase 2-enoyl-coa Hydratase, Chain A, domain 2"/>
    <property type="match status" value="1"/>
</dbReference>
<evidence type="ECO:0000256" key="11">
    <source>
        <dbReference type="ARBA" id="ARBA00055786"/>
    </source>
</evidence>
<keyword evidence="8" id="KW-0413">Isomerase</keyword>
<dbReference type="Proteomes" id="UP000035680">
    <property type="component" value="Unassembled WGS sequence"/>
</dbReference>
<evidence type="ECO:0000256" key="12">
    <source>
        <dbReference type="ARBA" id="ARBA00071021"/>
    </source>
</evidence>
<dbReference type="SUPFAM" id="SSF52096">
    <property type="entry name" value="ClpP/crotonase"/>
    <property type="match status" value="1"/>
</dbReference>
<keyword evidence="5" id="KW-0007">Acetylation</keyword>
<dbReference type="InterPro" id="IPR014748">
    <property type="entry name" value="Enoyl-CoA_hydra_C"/>
</dbReference>
<evidence type="ECO:0000256" key="4">
    <source>
        <dbReference type="ARBA" id="ARBA00022832"/>
    </source>
</evidence>
<dbReference type="AlphaFoldDB" id="A0A0K0EV30"/>
<dbReference type="STRING" id="75913.A0A0K0EV30"/>
<dbReference type="UniPathway" id="UPA00659"/>
<evidence type="ECO:0000256" key="5">
    <source>
        <dbReference type="ARBA" id="ARBA00022990"/>
    </source>
</evidence>
<dbReference type="PANTHER" id="PTHR43149">
    <property type="entry name" value="ENOYL-COA HYDRATASE"/>
    <property type="match status" value="1"/>
</dbReference>
<accession>A0A0K0EV30</accession>
<reference evidence="13" key="1">
    <citation type="submission" date="2014-07" db="EMBL/GenBank/DDBJ databases">
        <authorList>
            <person name="Martin A.A"/>
            <person name="De Silva N."/>
        </authorList>
    </citation>
    <scope>NUCLEOTIDE SEQUENCE</scope>
</reference>
<dbReference type="GO" id="GO:0006635">
    <property type="term" value="P:fatty acid beta-oxidation"/>
    <property type="evidence" value="ECO:0007669"/>
    <property type="project" value="UniProtKB-UniPathway"/>
</dbReference>
<keyword evidence="4" id="KW-0276">Fatty acid metabolism</keyword>
<dbReference type="CDD" id="cd06558">
    <property type="entry name" value="crotonase-like"/>
    <property type="match status" value="1"/>
</dbReference>
<organism evidence="13 14">
    <name type="scientific">Strongyloides venezuelensis</name>
    <name type="common">Threadworm</name>
    <dbReference type="NCBI Taxonomy" id="75913"/>
    <lineage>
        <taxon>Eukaryota</taxon>
        <taxon>Metazoa</taxon>
        <taxon>Ecdysozoa</taxon>
        <taxon>Nematoda</taxon>
        <taxon>Chromadorea</taxon>
        <taxon>Rhabditida</taxon>
        <taxon>Tylenchina</taxon>
        <taxon>Panagrolaimomorpha</taxon>
        <taxon>Strongyloidoidea</taxon>
        <taxon>Strongyloididae</taxon>
        <taxon>Strongyloides</taxon>
    </lineage>
</organism>
<comment type="function">
    <text evidence="11">Isomerization of 3-trans,5-cis-dienoyl-CoA to 2-trans,4-trans-dienoyl-CoA.</text>
</comment>
<evidence type="ECO:0000256" key="2">
    <source>
        <dbReference type="ARBA" id="ARBA00005005"/>
    </source>
</evidence>
<evidence type="ECO:0000256" key="7">
    <source>
        <dbReference type="ARBA" id="ARBA00023140"/>
    </source>
</evidence>
<protein>
    <recommendedName>
        <fullName evidence="12">Delta(3,5)-Delta(2,4)-dienoyl-CoA isomerase, mitochondrial</fullName>
    </recommendedName>
</protein>
<evidence type="ECO:0000256" key="10">
    <source>
        <dbReference type="ARBA" id="ARBA00052809"/>
    </source>
</evidence>
<comment type="catalytic activity">
    <reaction evidence="9">
        <text>(3E,5Z)-octadienoyl-CoA = (2E,4E)-octadienoyl-CoA</text>
        <dbReference type="Rhea" id="RHEA:45244"/>
        <dbReference type="ChEBI" id="CHEBI:62243"/>
        <dbReference type="ChEBI" id="CHEBI:85108"/>
    </reaction>
</comment>
<evidence type="ECO:0000256" key="8">
    <source>
        <dbReference type="ARBA" id="ARBA00023235"/>
    </source>
</evidence>
<dbReference type="WBParaSite" id="SVE_0037900.1">
    <property type="protein sequence ID" value="SVE_0037900.1"/>
    <property type="gene ID" value="SVE_0037900"/>
</dbReference>
<dbReference type="NCBIfam" id="NF004794">
    <property type="entry name" value="PRK06142.1"/>
    <property type="match status" value="1"/>
</dbReference>
<dbReference type="Gene3D" id="3.90.226.10">
    <property type="entry name" value="2-enoyl-CoA Hydratase, Chain A, domain 1"/>
    <property type="match status" value="1"/>
</dbReference>
<evidence type="ECO:0000313" key="13">
    <source>
        <dbReference type="Proteomes" id="UP000035680"/>
    </source>
</evidence>
<proteinExistence type="inferred from homology"/>
<name>A0A0K0EV30_STRVS</name>
<dbReference type="FunFam" id="1.10.12.10:FF:000004">
    <property type="entry name" value="Delta3,5-delta2,4-dienoyl-CoA isomerase"/>
    <property type="match status" value="1"/>
</dbReference>
<dbReference type="FunFam" id="3.90.226.10:FF:000024">
    <property type="entry name" value="Delta3,5-delta2,4-dienoyl-CoA isomerase"/>
    <property type="match status" value="1"/>
</dbReference>
<dbReference type="InterPro" id="IPR045002">
    <property type="entry name" value="Ech1-like"/>
</dbReference>
<dbReference type="GO" id="GO:0005777">
    <property type="term" value="C:peroxisome"/>
    <property type="evidence" value="ECO:0007669"/>
    <property type="project" value="UniProtKB-SubCell"/>
</dbReference>
<comment type="catalytic activity">
    <reaction evidence="10">
        <text>(3E,5Z,8Z,11Z,14Z)-eicosapentaenoyl-CoA = (2E,4E,8Z,11Z,14Z)-eicosapentaenoyl-CoA</text>
        <dbReference type="Rhea" id="RHEA:45224"/>
        <dbReference type="ChEBI" id="CHEBI:85090"/>
        <dbReference type="ChEBI" id="CHEBI:85091"/>
    </reaction>
</comment>
<evidence type="ECO:0000256" key="9">
    <source>
        <dbReference type="ARBA" id="ARBA00051408"/>
    </source>
</evidence>
<dbReference type="GO" id="GO:0051750">
    <property type="term" value="F:delta(3,5)-delta(2,4)-dienoyl-CoA isomerase activity"/>
    <property type="evidence" value="ECO:0007669"/>
    <property type="project" value="TreeGrafter"/>
</dbReference>
<keyword evidence="7" id="KW-0576">Peroxisome</keyword>
<keyword evidence="6" id="KW-0443">Lipid metabolism</keyword>
<evidence type="ECO:0000256" key="1">
    <source>
        <dbReference type="ARBA" id="ARBA00004275"/>
    </source>
</evidence>
<keyword evidence="13" id="KW-1185">Reference proteome</keyword>
<comment type="pathway">
    <text evidence="2">Lipid metabolism; fatty acid beta-oxidation.</text>
</comment>
<comment type="similarity">
    <text evidence="3">Belongs to the enoyl-CoA hydratase/isomerase family.</text>
</comment>
<comment type="subcellular location">
    <subcellularLocation>
        <location evidence="1">Peroxisome</location>
    </subcellularLocation>
</comment>
<dbReference type="InterPro" id="IPR029045">
    <property type="entry name" value="ClpP/crotonase-like_dom_sf"/>
</dbReference>